<reference evidence="1" key="1">
    <citation type="submission" date="2023-04" db="EMBL/GenBank/DDBJ databases">
        <authorList>
            <person name="Vijverberg K."/>
            <person name="Xiong W."/>
            <person name="Schranz E."/>
        </authorList>
    </citation>
    <scope>NUCLEOTIDE SEQUENCE</scope>
</reference>
<evidence type="ECO:0000313" key="1">
    <source>
        <dbReference type="EMBL" id="CAI9289142.1"/>
    </source>
</evidence>
<protein>
    <submittedName>
        <fullName evidence="1">Uncharacterized protein</fullName>
    </submittedName>
</protein>
<organism evidence="1 2">
    <name type="scientific">Lactuca saligna</name>
    <name type="common">Willowleaf lettuce</name>
    <dbReference type="NCBI Taxonomy" id="75948"/>
    <lineage>
        <taxon>Eukaryota</taxon>
        <taxon>Viridiplantae</taxon>
        <taxon>Streptophyta</taxon>
        <taxon>Embryophyta</taxon>
        <taxon>Tracheophyta</taxon>
        <taxon>Spermatophyta</taxon>
        <taxon>Magnoliopsida</taxon>
        <taxon>eudicotyledons</taxon>
        <taxon>Gunneridae</taxon>
        <taxon>Pentapetalae</taxon>
        <taxon>asterids</taxon>
        <taxon>campanulids</taxon>
        <taxon>Asterales</taxon>
        <taxon>Asteraceae</taxon>
        <taxon>Cichorioideae</taxon>
        <taxon>Cichorieae</taxon>
        <taxon>Lactucinae</taxon>
        <taxon>Lactuca</taxon>
    </lineage>
</organism>
<sequence>MTSNPRSKRSTSFIFMFDCNNKPLNRICGSLLSGEDLIPPMPSFPIAPLTATNYTNTVTYGSNLHSSHLYIDYQRSPCSAHHLFDEMPKRVLGSFELRRSDITWSSFFCENYPPYLEPMFLAHINWFFIPLLLRSPV</sequence>
<dbReference type="AlphaFoldDB" id="A0AA35ZBY3"/>
<accession>A0AA35ZBY3</accession>
<proteinExistence type="predicted"/>
<evidence type="ECO:0000313" key="2">
    <source>
        <dbReference type="Proteomes" id="UP001177003"/>
    </source>
</evidence>
<dbReference type="Proteomes" id="UP001177003">
    <property type="component" value="Chromosome 6"/>
</dbReference>
<dbReference type="EMBL" id="OX465082">
    <property type="protein sequence ID" value="CAI9289142.1"/>
    <property type="molecule type" value="Genomic_DNA"/>
</dbReference>
<name>A0AA35ZBY3_LACSI</name>
<gene>
    <name evidence="1" type="ORF">LSALG_LOCUS28395</name>
</gene>
<keyword evidence="2" id="KW-1185">Reference proteome</keyword>